<keyword evidence="2" id="KW-0808">Transferase</keyword>
<dbReference type="PROSITE" id="PS50878">
    <property type="entry name" value="RT_POL"/>
    <property type="match status" value="1"/>
</dbReference>
<evidence type="ECO:0000313" key="8">
    <source>
        <dbReference type="Proteomes" id="UP001152795"/>
    </source>
</evidence>
<dbReference type="OrthoDB" id="5983390at2759"/>
<protein>
    <recommendedName>
        <fullName evidence="1">peptide-O-fucosyltransferase</fullName>
        <ecNumber evidence="1">2.4.1.221</ecNumber>
    </recommendedName>
</protein>
<comment type="catalytic activity">
    <reaction evidence="5">
        <text>L-threonyl-[protein] + GDP-beta-L-fucose = 3-O-(alpha-L-fucosyl)-L-threonyl-[protein] + GDP + H(+)</text>
        <dbReference type="Rhea" id="RHEA:70491"/>
        <dbReference type="Rhea" id="RHEA-COMP:11060"/>
        <dbReference type="Rhea" id="RHEA-COMP:17915"/>
        <dbReference type="ChEBI" id="CHEBI:15378"/>
        <dbReference type="ChEBI" id="CHEBI:30013"/>
        <dbReference type="ChEBI" id="CHEBI:57273"/>
        <dbReference type="ChEBI" id="CHEBI:58189"/>
        <dbReference type="ChEBI" id="CHEBI:189631"/>
        <dbReference type="EC" id="2.4.1.221"/>
    </reaction>
    <physiologicalReaction direction="left-to-right" evidence="5">
        <dbReference type="Rhea" id="RHEA:70492"/>
    </physiologicalReaction>
</comment>
<name>A0A6S7K4G1_PARCT</name>
<dbReference type="Pfam" id="PF10250">
    <property type="entry name" value="O-FucT"/>
    <property type="match status" value="1"/>
</dbReference>
<dbReference type="EMBL" id="CACRXK020012160">
    <property type="protein sequence ID" value="CAB4022791.1"/>
    <property type="molecule type" value="Genomic_DNA"/>
</dbReference>
<evidence type="ECO:0000256" key="6">
    <source>
        <dbReference type="ARBA" id="ARBA00048647"/>
    </source>
</evidence>
<dbReference type="EC" id="2.4.1.221" evidence="1"/>
<organism evidence="7 8">
    <name type="scientific">Paramuricea clavata</name>
    <name type="common">Red gorgonian</name>
    <name type="synonym">Violescent sea-whip</name>
    <dbReference type="NCBI Taxonomy" id="317549"/>
    <lineage>
        <taxon>Eukaryota</taxon>
        <taxon>Metazoa</taxon>
        <taxon>Cnidaria</taxon>
        <taxon>Anthozoa</taxon>
        <taxon>Octocorallia</taxon>
        <taxon>Malacalcyonacea</taxon>
        <taxon>Plexauridae</taxon>
        <taxon>Paramuricea</taxon>
    </lineage>
</organism>
<dbReference type="InterPro" id="IPR000477">
    <property type="entry name" value="RT_dom"/>
</dbReference>
<keyword evidence="3" id="KW-0294">Fucose metabolism</keyword>
<proteinExistence type="predicted"/>
<dbReference type="Gene3D" id="3.40.50.11350">
    <property type="match status" value="1"/>
</dbReference>
<comment type="caution">
    <text evidence="7">The sequence shown here is derived from an EMBL/GenBank/DDBJ whole genome shotgun (WGS) entry which is preliminary data.</text>
</comment>
<comment type="catalytic activity">
    <reaction evidence="6">
        <text>L-seryl-[protein] + GDP-beta-L-fucose = 3-O-(alpha-L-fucosyl)-L-seryl-[protein] + GDP + H(+)</text>
        <dbReference type="Rhea" id="RHEA:63644"/>
        <dbReference type="Rhea" id="RHEA-COMP:9863"/>
        <dbReference type="Rhea" id="RHEA-COMP:17914"/>
        <dbReference type="ChEBI" id="CHEBI:15378"/>
        <dbReference type="ChEBI" id="CHEBI:29999"/>
        <dbReference type="ChEBI" id="CHEBI:57273"/>
        <dbReference type="ChEBI" id="CHEBI:58189"/>
        <dbReference type="ChEBI" id="CHEBI:189632"/>
        <dbReference type="EC" id="2.4.1.221"/>
    </reaction>
    <physiologicalReaction direction="left-to-right" evidence="6">
        <dbReference type="Rhea" id="RHEA:63645"/>
    </physiologicalReaction>
</comment>
<dbReference type="Pfam" id="PF00078">
    <property type="entry name" value="RVT_1"/>
    <property type="match status" value="1"/>
</dbReference>
<evidence type="ECO:0000256" key="3">
    <source>
        <dbReference type="ARBA" id="ARBA00023253"/>
    </source>
</evidence>
<dbReference type="Proteomes" id="UP001152795">
    <property type="component" value="Unassembled WGS sequence"/>
</dbReference>
<keyword evidence="4" id="KW-0119">Carbohydrate metabolism</keyword>
<keyword evidence="8" id="KW-1185">Reference proteome</keyword>
<accession>A0A6S7K4G1</accession>
<evidence type="ECO:0000313" key="7">
    <source>
        <dbReference type="EMBL" id="CAB4022791.1"/>
    </source>
</evidence>
<dbReference type="AlphaFoldDB" id="A0A6S7K4G1"/>
<evidence type="ECO:0000256" key="5">
    <source>
        <dbReference type="ARBA" id="ARBA00047273"/>
    </source>
</evidence>
<evidence type="ECO:0000256" key="1">
    <source>
        <dbReference type="ARBA" id="ARBA00012196"/>
    </source>
</evidence>
<evidence type="ECO:0000256" key="2">
    <source>
        <dbReference type="ARBA" id="ARBA00022679"/>
    </source>
</evidence>
<sequence>MSVLLFFLSEINYLKERQPLVKYEPTRSVLKKYGDGGVAIIDQWICAHAKYFVGTKESTFSFRIQEERDILGFNADTTFNCLCSDKEIGTCEQPTRWRIVKASDSVPHDIVTGKLKQTNLNPYIINWIISFLTNRKQRVVVDGIITRYADINKGVPQGTVIGPFLFSLMVNDIKLKQPETNVLVKFADDLTVSAPVKSNCDSATMEVRNIKNWARRNRMTLNLSKTWEMLLSGGTSKPPPAPIEGIERKEWLKLLGVTFEDDVCCWDLHVDGLLSKAGSRMYILRVCRRYGYRKEHLSYLFDSIILSLFLYGIEIWGSALQKKYLERIDKFLKRAYRYGYVLKEYKISELIETRDRILFNRILDNPEHILYELLPEKRQKI</sequence>
<dbReference type="GO" id="GO:0046922">
    <property type="term" value="F:peptide-O-fucosyltransferase activity"/>
    <property type="evidence" value="ECO:0007669"/>
    <property type="project" value="UniProtKB-EC"/>
</dbReference>
<dbReference type="PANTHER" id="PTHR33332">
    <property type="entry name" value="REVERSE TRANSCRIPTASE DOMAIN-CONTAINING PROTEIN"/>
    <property type="match status" value="1"/>
</dbReference>
<dbReference type="GO" id="GO:0006004">
    <property type="term" value="P:fucose metabolic process"/>
    <property type="evidence" value="ECO:0007669"/>
    <property type="project" value="UniProtKB-KW"/>
</dbReference>
<dbReference type="InterPro" id="IPR019378">
    <property type="entry name" value="GDP-Fuc_O-FucTrfase"/>
</dbReference>
<gene>
    <name evidence="7" type="ORF">PACLA_8A035769</name>
</gene>
<evidence type="ECO:0000256" key="4">
    <source>
        <dbReference type="ARBA" id="ARBA00023277"/>
    </source>
</evidence>
<reference evidence="7" key="1">
    <citation type="submission" date="2020-04" db="EMBL/GenBank/DDBJ databases">
        <authorList>
            <person name="Alioto T."/>
            <person name="Alioto T."/>
            <person name="Gomez Garrido J."/>
        </authorList>
    </citation>
    <scope>NUCLEOTIDE SEQUENCE</scope>
    <source>
        <strain evidence="7">A484AB</strain>
    </source>
</reference>